<dbReference type="Pfam" id="PF01648">
    <property type="entry name" value="ACPS"/>
    <property type="match status" value="1"/>
</dbReference>
<name>A0A921MP80_9BACT</name>
<accession>A0A921MP80</accession>
<evidence type="ECO:0000313" key="4">
    <source>
        <dbReference type="Proteomes" id="UP000757103"/>
    </source>
</evidence>
<dbReference type="InterPro" id="IPR037143">
    <property type="entry name" value="4-PPantetheinyl_Trfase_dom_sf"/>
</dbReference>
<reference evidence="3" key="1">
    <citation type="journal article" date="2021" name="PeerJ">
        <title>Extensive microbial diversity within the chicken gut microbiome revealed by metagenomics and culture.</title>
        <authorList>
            <person name="Gilroy R."/>
            <person name="Ravi A."/>
            <person name="Getino M."/>
            <person name="Pursley I."/>
            <person name="Horton D.L."/>
            <person name="Alikhan N.F."/>
            <person name="Baker D."/>
            <person name="Gharbi K."/>
            <person name="Hall N."/>
            <person name="Watson M."/>
            <person name="Adriaenssens E.M."/>
            <person name="Foster-Nyarko E."/>
            <person name="Jarju S."/>
            <person name="Secka A."/>
            <person name="Antonio M."/>
            <person name="Oren A."/>
            <person name="Chaudhuri R.R."/>
            <person name="La Ragione R."/>
            <person name="Hildebrand F."/>
            <person name="Pallen M.J."/>
        </authorList>
    </citation>
    <scope>NUCLEOTIDE SEQUENCE</scope>
    <source>
        <strain evidence="3">CHK121-7720</strain>
    </source>
</reference>
<dbReference type="SUPFAM" id="SSF56214">
    <property type="entry name" value="4'-phosphopantetheinyl transferase"/>
    <property type="match status" value="1"/>
</dbReference>
<organism evidence="3 4">
    <name type="scientific">Barnesiella viscericola</name>
    <dbReference type="NCBI Taxonomy" id="397865"/>
    <lineage>
        <taxon>Bacteria</taxon>
        <taxon>Pseudomonadati</taxon>
        <taxon>Bacteroidota</taxon>
        <taxon>Bacteroidia</taxon>
        <taxon>Bacteroidales</taxon>
        <taxon>Barnesiellaceae</taxon>
        <taxon>Barnesiella</taxon>
    </lineage>
</organism>
<dbReference type="InterPro" id="IPR008278">
    <property type="entry name" value="4-PPantetheinyl_Trfase_dom"/>
</dbReference>
<reference evidence="3" key="2">
    <citation type="submission" date="2021-09" db="EMBL/GenBank/DDBJ databases">
        <authorList>
            <person name="Gilroy R."/>
        </authorList>
    </citation>
    <scope>NUCLEOTIDE SEQUENCE</scope>
    <source>
        <strain evidence="3">CHK121-7720</strain>
    </source>
</reference>
<dbReference type="AlphaFoldDB" id="A0A921MP80"/>
<dbReference type="GO" id="GO:0008897">
    <property type="term" value="F:holo-[acyl-carrier-protein] synthase activity"/>
    <property type="evidence" value="ECO:0007669"/>
    <property type="project" value="InterPro"/>
</dbReference>
<dbReference type="Proteomes" id="UP000757103">
    <property type="component" value="Unassembled WGS sequence"/>
</dbReference>
<dbReference type="EMBL" id="DYUD01000006">
    <property type="protein sequence ID" value="HJG88018.1"/>
    <property type="molecule type" value="Genomic_DNA"/>
</dbReference>
<proteinExistence type="predicted"/>
<gene>
    <name evidence="3" type="ORF">K8U91_00885</name>
</gene>
<protein>
    <submittedName>
        <fullName evidence="3">4'-phosphopantetheinyl transferase superfamily protein</fullName>
    </submittedName>
</protein>
<dbReference type="GO" id="GO:0000287">
    <property type="term" value="F:magnesium ion binding"/>
    <property type="evidence" value="ECO:0007669"/>
    <property type="project" value="InterPro"/>
</dbReference>
<dbReference type="RefSeq" id="WP_273305126.1">
    <property type="nucleotide sequence ID" value="NZ_DYUD01000006.1"/>
</dbReference>
<comment type="caution">
    <text evidence="3">The sequence shown here is derived from an EMBL/GenBank/DDBJ whole genome shotgun (WGS) entry which is preliminary data.</text>
</comment>
<keyword evidence="1 3" id="KW-0808">Transferase</keyword>
<feature type="domain" description="4'-phosphopantetheinyl transferase" evidence="2">
    <location>
        <begin position="105"/>
        <end position="207"/>
    </location>
</feature>
<sequence length="215" mass="24194">MPFHTHISTPTGASIALWHLTETEAALAALLGDEAYRQLSSQGLSPKRFCEQAATRLLLDRLDETRGGILAHTREGQPYLTNRAGHLSISHTRQWVAIAWHPTRPVGIDIERLGAQIERVAARVFNENELQAHTDSPRSHTLWLHLCWSAKEALFKAMPEAGVDLRTQLHVAPLHTLDHEGLFTAVENRTPAHDRYTLWYATHDEWVMVCATPLP</sequence>
<evidence type="ECO:0000256" key="1">
    <source>
        <dbReference type="ARBA" id="ARBA00022679"/>
    </source>
</evidence>
<evidence type="ECO:0000313" key="3">
    <source>
        <dbReference type="EMBL" id="HJG88018.1"/>
    </source>
</evidence>
<evidence type="ECO:0000259" key="2">
    <source>
        <dbReference type="Pfam" id="PF01648"/>
    </source>
</evidence>
<dbReference type="Gene3D" id="3.90.470.20">
    <property type="entry name" value="4'-phosphopantetheinyl transferase domain"/>
    <property type="match status" value="2"/>
</dbReference>